<sequence length="108" mass="12470">MSKTFTDKTPEKVGNLQGHLIKLPQELRDQIYDDVFTDAVVDIRAYGTRARHAGLTIACKQLYLETIELYYQRTAFVIGSDAAVLYKWLKKIPAKHGKLVQDVRFDRR</sequence>
<protein>
    <submittedName>
        <fullName evidence="1">Uncharacterized protein</fullName>
    </submittedName>
</protein>
<reference evidence="1 2" key="2">
    <citation type="journal article" date="2012" name="PLoS Pathog.">
        <title>Diverse lifestyles and strategies of plant pathogenesis encoded in the genomes of eighteen Dothideomycetes fungi.</title>
        <authorList>
            <person name="Ohm R.A."/>
            <person name="Feau N."/>
            <person name="Henrissat B."/>
            <person name="Schoch C.L."/>
            <person name="Horwitz B.A."/>
            <person name="Barry K.W."/>
            <person name="Condon B.J."/>
            <person name="Copeland A.C."/>
            <person name="Dhillon B."/>
            <person name="Glaser F."/>
            <person name="Hesse C.N."/>
            <person name="Kosti I."/>
            <person name="LaButti K."/>
            <person name="Lindquist E.A."/>
            <person name="Lucas S."/>
            <person name="Salamov A.A."/>
            <person name="Bradshaw R.E."/>
            <person name="Ciuffetti L."/>
            <person name="Hamelin R.C."/>
            <person name="Kema G.H.J."/>
            <person name="Lawrence C."/>
            <person name="Scott J.A."/>
            <person name="Spatafora J.W."/>
            <person name="Turgeon B.G."/>
            <person name="de Wit P.J.G.M."/>
            <person name="Zhong S."/>
            <person name="Goodwin S.B."/>
            <person name="Grigoriev I.V."/>
        </authorList>
    </citation>
    <scope>NUCLEOTIDE SEQUENCE [LARGE SCALE GENOMIC DNA]</scope>
    <source>
        <strain evidence="2">NZE10 / CBS 128990</strain>
    </source>
</reference>
<dbReference type="OrthoDB" id="3650564at2759"/>
<evidence type="ECO:0000313" key="2">
    <source>
        <dbReference type="Proteomes" id="UP000016933"/>
    </source>
</evidence>
<evidence type="ECO:0000313" key="1">
    <source>
        <dbReference type="EMBL" id="EME40641.1"/>
    </source>
</evidence>
<dbReference type="AlphaFoldDB" id="N1PH60"/>
<dbReference type="Proteomes" id="UP000016933">
    <property type="component" value="Unassembled WGS sequence"/>
</dbReference>
<dbReference type="OMA" id="LTIACKQ"/>
<gene>
    <name evidence="1" type="ORF">DOTSEDRAFT_27268</name>
</gene>
<reference evidence="2" key="1">
    <citation type="journal article" date="2012" name="PLoS Genet.">
        <title>The genomes of the fungal plant pathogens Cladosporium fulvum and Dothistroma septosporum reveal adaptation to different hosts and lifestyles but also signatures of common ancestry.</title>
        <authorList>
            <person name="de Wit P.J.G.M."/>
            <person name="van der Burgt A."/>
            <person name="Oekmen B."/>
            <person name="Stergiopoulos I."/>
            <person name="Abd-Elsalam K.A."/>
            <person name="Aerts A.L."/>
            <person name="Bahkali A.H."/>
            <person name="Beenen H.G."/>
            <person name="Chettri P."/>
            <person name="Cox M.P."/>
            <person name="Datema E."/>
            <person name="de Vries R.P."/>
            <person name="Dhillon B."/>
            <person name="Ganley A.R."/>
            <person name="Griffiths S.A."/>
            <person name="Guo Y."/>
            <person name="Hamelin R.C."/>
            <person name="Henrissat B."/>
            <person name="Kabir M.S."/>
            <person name="Jashni M.K."/>
            <person name="Kema G."/>
            <person name="Klaubauf S."/>
            <person name="Lapidus A."/>
            <person name="Levasseur A."/>
            <person name="Lindquist E."/>
            <person name="Mehrabi R."/>
            <person name="Ohm R.A."/>
            <person name="Owen T.J."/>
            <person name="Salamov A."/>
            <person name="Schwelm A."/>
            <person name="Schijlen E."/>
            <person name="Sun H."/>
            <person name="van den Burg H.A."/>
            <person name="van Ham R.C.H.J."/>
            <person name="Zhang S."/>
            <person name="Goodwin S.B."/>
            <person name="Grigoriev I.V."/>
            <person name="Collemare J."/>
            <person name="Bradshaw R.E."/>
        </authorList>
    </citation>
    <scope>NUCLEOTIDE SEQUENCE [LARGE SCALE GENOMIC DNA]</scope>
    <source>
        <strain evidence="2">NZE10 / CBS 128990</strain>
    </source>
</reference>
<proteinExistence type="predicted"/>
<organism evidence="1 2">
    <name type="scientific">Dothistroma septosporum (strain NZE10 / CBS 128990)</name>
    <name type="common">Red band needle blight fungus</name>
    <name type="synonym">Mycosphaerella pini</name>
    <dbReference type="NCBI Taxonomy" id="675120"/>
    <lineage>
        <taxon>Eukaryota</taxon>
        <taxon>Fungi</taxon>
        <taxon>Dikarya</taxon>
        <taxon>Ascomycota</taxon>
        <taxon>Pezizomycotina</taxon>
        <taxon>Dothideomycetes</taxon>
        <taxon>Dothideomycetidae</taxon>
        <taxon>Mycosphaerellales</taxon>
        <taxon>Mycosphaerellaceae</taxon>
        <taxon>Dothistroma</taxon>
    </lineage>
</organism>
<accession>N1PH60</accession>
<keyword evidence="2" id="KW-1185">Reference proteome</keyword>
<dbReference type="HOGENOM" id="CLU_2196905_0_0_1"/>
<name>N1PH60_DOTSN</name>
<dbReference type="EMBL" id="KB446543">
    <property type="protein sequence ID" value="EME40641.1"/>
    <property type="molecule type" value="Genomic_DNA"/>
</dbReference>
<dbReference type="PANTHER" id="PTHR38790">
    <property type="entry name" value="2EXR DOMAIN-CONTAINING PROTEIN-RELATED"/>
    <property type="match status" value="1"/>
</dbReference>
<dbReference type="PANTHER" id="PTHR38790:SF4">
    <property type="entry name" value="2EXR DOMAIN-CONTAINING PROTEIN"/>
    <property type="match status" value="1"/>
</dbReference>